<keyword evidence="3" id="KW-1185">Reference proteome</keyword>
<evidence type="ECO:0000259" key="1">
    <source>
        <dbReference type="Pfam" id="PF06527"/>
    </source>
</evidence>
<accession>A0A1H7U116</accession>
<feature type="domain" description="TniQ" evidence="1">
    <location>
        <begin position="9"/>
        <end position="158"/>
    </location>
</feature>
<evidence type="ECO:0000313" key="2">
    <source>
        <dbReference type="EMBL" id="SEL90750.1"/>
    </source>
</evidence>
<protein>
    <submittedName>
        <fullName evidence="2">TniQ protein</fullName>
    </submittedName>
</protein>
<proteinExistence type="predicted"/>
<dbReference type="RefSeq" id="WP_177171691.1">
    <property type="nucleotide sequence ID" value="NZ_FNZZ01000006.1"/>
</dbReference>
<name>A0A1H7U116_9SPHN</name>
<sequence>MSGAPVTAMRHDETLYSGMARLSRYLGGKSRGALQKAVLSADLSLFDDMPVGIGRIAASGAFGRMAVDDAVREWTLLQYHGHFAGPEAVGGAIAVMQGDGGWPHQVLGSWFVDLPPPDRLRFCPACMIEMLDRHPDPWWRRTHQLPSSLVCPDHGIELRPSTVTRDMRRRGYVAASRDVCPDDMPPSTHMREGHVEHDLLVLAREGDALLNDRGGEDPALRLADRMSALEALGMTDRRGHANLPRIAQAMDRYWGPTLDVWPGLRLDGRCGLGWLVPLFTFGGRAPPLHHLLLERLLSALTRA</sequence>
<dbReference type="AlphaFoldDB" id="A0A1H7U116"/>
<dbReference type="Pfam" id="PF06527">
    <property type="entry name" value="TniQ"/>
    <property type="match status" value="1"/>
</dbReference>
<organism evidence="2 3">
    <name type="scientific">Sphingomonas palmae</name>
    <dbReference type="NCBI Taxonomy" id="1855283"/>
    <lineage>
        <taxon>Bacteria</taxon>
        <taxon>Pseudomonadati</taxon>
        <taxon>Pseudomonadota</taxon>
        <taxon>Alphaproteobacteria</taxon>
        <taxon>Sphingomonadales</taxon>
        <taxon>Sphingomonadaceae</taxon>
        <taxon>Sphingomonas</taxon>
    </lineage>
</organism>
<dbReference type="InterPro" id="IPR009492">
    <property type="entry name" value="TniQ"/>
</dbReference>
<dbReference type="Proteomes" id="UP000199214">
    <property type="component" value="Unassembled WGS sequence"/>
</dbReference>
<reference evidence="3" key="1">
    <citation type="submission" date="2016-10" db="EMBL/GenBank/DDBJ databases">
        <authorList>
            <person name="Varghese N."/>
            <person name="Submissions S."/>
        </authorList>
    </citation>
    <scope>NUCLEOTIDE SEQUENCE [LARGE SCALE GENOMIC DNA]</scope>
    <source>
        <strain evidence="3">JS21-1</strain>
    </source>
</reference>
<gene>
    <name evidence="2" type="ORF">SAMN05216382_2900</name>
</gene>
<dbReference type="EMBL" id="FNZZ01000006">
    <property type="protein sequence ID" value="SEL90750.1"/>
    <property type="molecule type" value="Genomic_DNA"/>
</dbReference>
<dbReference type="STRING" id="1855283.SAMN05216382_2900"/>
<evidence type="ECO:0000313" key="3">
    <source>
        <dbReference type="Proteomes" id="UP000199214"/>
    </source>
</evidence>